<evidence type="ECO:0000313" key="2">
    <source>
        <dbReference type="EMBL" id="ALG85576.1"/>
    </source>
</evidence>
<organism evidence="2 3">
    <name type="scientific">Gordonia phthalatica</name>
    <dbReference type="NCBI Taxonomy" id="1136941"/>
    <lineage>
        <taxon>Bacteria</taxon>
        <taxon>Bacillati</taxon>
        <taxon>Actinomycetota</taxon>
        <taxon>Actinomycetes</taxon>
        <taxon>Mycobacteriales</taxon>
        <taxon>Gordoniaceae</taxon>
        <taxon>Gordonia</taxon>
    </lineage>
</organism>
<dbReference type="Proteomes" id="UP000063789">
    <property type="component" value="Chromosome"/>
</dbReference>
<dbReference type="PATRIC" id="fig|1136941.3.peg.3104"/>
<reference evidence="2 3" key="2">
    <citation type="journal article" date="2017" name="Int. J. Syst. Evol. Microbiol.">
        <title>Gordonia phthalatica sp. nov., a di-n-butyl phthalate-degrading bacterium isolated from activated sludge.</title>
        <authorList>
            <person name="Jin D."/>
            <person name="Kong X."/>
            <person name="Jia M."/>
            <person name="Yu X."/>
            <person name="Wang X."/>
            <person name="Zhuang X."/>
            <person name="Deng Y."/>
            <person name="Bai Z."/>
        </authorList>
    </citation>
    <scope>NUCLEOTIDE SEQUENCE [LARGE SCALE GENOMIC DNA]</scope>
    <source>
        <strain evidence="2 3">QH-11</strain>
    </source>
</reference>
<gene>
    <name evidence="2" type="ORF">ACH46_15200</name>
</gene>
<dbReference type="EMBL" id="CP011853">
    <property type="protein sequence ID" value="ALG85576.1"/>
    <property type="molecule type" value="Genomic_DNA"/>
</dbReference>
<feature type="transmembrane region" description="Helical" evidence="1">
    <location>
        <begin position="12"/>
        <end position="32"/>
    </location>
</feature>
<keyword evidence="1" id="KW-0472">Membrane</keyword>
<dbReference type="OrthoDB" id="4381346at2"/>
<protein>
    <submittedName>
        <fullName evidence="2">Uncharacterized protein</fullName>
    </submittedName>
</protein>
<dbReference type="AlphaFoldDB" id="A0A0N9NCZ7"/>
<accession>A0A0N9NCZ7</accession>
<feature type="transmembrane region" description="Helical" evidence="1">
    <location>
        <begin position="38"/>
        <end position="57"/>
    </location>
</feature>
<evidence type="ECO:0000313" key="3">
    <source>
        <dbReference type="Proteomes" id="UP000063789"/>
    </source>
</evidence>
<name>A0A0N9NCZ7_9ACTN</name>
<keyword evidence="1" id="KW-0812">Transmembrane</keyword>
<keyword evidence="3" id="KW-1185">Reference proteome</keyword>
<sequence>MSTQLEPHKSSGTSIWKVVLIVIAVLIGLSIIGPLLKAAFWLVLIGLAIVGAGALFFSGKKS</sequence>
<reference evidence="3" key="1">
    <citation type="submission" date="2015-06" db="EMBL/GenBank/DDBJ databases">
        <title>Complete genome sequence and metabolic analysis of phthalate degradation pathway in Gordonia sp. QH-11.</title>
        <authorList>
            <person name="Jin D."/>
            <person name="Kong X."/>
            <person name="Bai Z."/>
        </authorList>
    </citation>
    <scope>NUCLEOTIDE SEQUENCE [LARGE SCALE GENOMIC DNA]</scope>
    <source>
        <strain evidence="3">QH-11</strain>
    </source>
</reference>
<dbReference type="RefSeq" id="WP_062393663.1">
    <property type="nucleotide sequence ID" value="NZ_CP011853.1"/>
</dbReference>
<proteinExistence type="predicted"/>
<dbReference type="KEGG" id="goq:ACH46_15200"/>
<keyword evidence="1" id="KW-1133">Transmembrane helix</keyword>
<evidence type="ECO:0000256" key="1">
    <source>
        <dbReference type="SAM" id="Phobius"/>
    </source>
</evidence>